<evidence type="ECO:0000313" key="4">
    <source>
        <dbReference type="Proteomes" id="UP000036277"/>
    </source>
</evidence>
<keyword evidence="4" id="KW-1185">Reference proteome</keyword>
<feature type="domain" description="Phosphatidic acid phosphatase type 2/haloperoxidase" evidence="2">
    <location>
        <begin position="81"/>
        <end position="198"/>
    </location>
</feature>
<evidence type="ECO:0000259" key="2">
    <source>
        <dbReference type="SMART" id="SM00014"/>
    </source>
</evidence>
<protein>
    <recommendedName>
        <fullName evidence="2">Phosphatidic acid phosphatase type 2/haloperoxidase domain-containing protein</fullName>
    </recommendedName>
</protein>
<dbReference type="Gene3D" id="1.20.144.10">
    <property type="entry name" value="Phosphatidic acid phosphatase type 2/haloperoxidase"/>
    <property type="match status" value="1"/>
</dbReference>
<accession>A0A0J5FNA5</accession>
<dbReference type="Proteomes" id="UP000036277">
    <property type="component" value="Unassembled WGS sequence"/>
</dbReference>
<organism evidence="3 4">
    <name type="scientific">Xenorhabdus khoisanae</name>
    <dbReference type="NCBI Taxonomy" id="880157"/>
    <lineage>
        <taxon>Bacteria</taxon>
        <taxon>Pseudomonadati</taxon>
        <taxon>Pseudomonadota</taxon>
        <taxon>Gammaproteobacteria</taxon>
        <taxon>Enterobacterales</taxon>
        <taxon>Morganellaceae</taxon>
        <taxon>Xenorhabdus</taxon>
    </lineage>
</organism>
<evidence type="ECO:0000313" key="3">
    <source>
        <dbReference type="EMBL" id="KMJ43437.1"/>
    </source>
</evidence>
<feature type="transmembrane region" description="Helical" evidence="1">
    <location>
        <begin position="122"/>
        <end position="150"/>
    </location>
</feature>
<feature type="transmembrane region" description="Helical" evidence="1">
    <location>
        <begin position="83"/>
        <end position="102"/>
    </location>
</feature>
<feature type="transmembrane region" description="Helical" evidence="1">
    <location>
        <begin position="159"/>
        <end position="177"/>
    </location>
</feature>
<dbReference type="EMBL" id="LFCV01000184">
    <property type="protein sequence ID" value="KMJ43437.1"/>
    <property type="molecule type" value="Genomic_DNA"/>
</dbReference>
<dbReference type="STRING" id="880157.AB204_19755"/>
<dbReference type="AlphaFoldDB" id="A0A0J5FNA5"/>
<feature type="transmembrane region" description="Helical" evidence="1">
    <location>
        <begin position="12"/>
        <end position="30"/>
    </location>
</feature>
<dbReference type="PATRIC" id="fig|880157.4.peg.4261"/>
<keyword evidence="1" id="KW-0472">Membrane</keyword>
<keyword evidence="1" id="KW-1133">Transmembrane helix</keyword>
<dbReference type="SUPFAM" id="SSF48317">
    <property type="entry name" value="Acid phosphatase/Vanadium-dependent haloperoxidase"/>
    <property type="match status" value="1"/>
</dbReference>
<sequence length="220" mass="25510">MNWRIERLGYRLLCCLLGWGMVGMIYQLTANYQMNGYDQAMVLPLSVIDQWIAFSSNGIWLYLSFFLLIPLAYLCCPLSRVRWLMLAMQGCALFSGLIYLFYPTTLDYPPIVGDKITDRMLIHLITIDSAQNCLPSLHASLTVLSVYVLWQKQQKIRRLLWLMWGVLIGFSIIQLRRHLFIDLMAGILMAIVIGTLCQLILQAAVARFDFKRSKKWDMEK</sequence>
<dbReference type="InterPro" id="IPR036938">
    <property type="entry name" value="PAP2/HPO_sf"/>
</dbReference>
<dbReference type="RefSeq" id="WP_047965086.1">
    <property type="nucleotide sequence ID" value="NZ_CAWMBG010000184.1"/>
</dbReference>
<feature type="transmembrane region" description="Helical" evidence="1">
    <location>
        <begin position="50"/>
        <end position="76"/>
    </location>
</feature>
<comment type="caution">
    <text evidence="3">The sequence shown here is derived from an EMBL/GenBank/DDBJ whole genome shotgun (WGS) entry which is preliminary data.</text>
</comment>
<keyword evidence="1" id="KW-0812">Transmembrane</keyword>
<proteinExistence type="predicted"/>
<dbReference type="SMART" id="SM00014">
    <property type="entry name" value="acidPPc"/>
    <property type="match status" value="1"/>
</dbReference>
<gene>
    <name evidence="3" type="ORF">AB204_19755</name>
</gene>
<reference evidence="3 4" key="1">
    <citation type="submission" date="2015-06" db="EMBL/GenBank/DDBJ databases">
        <title>Draft Whole-Genome Sequence of the Entomopathogenic Bacterium Xenorhabdus khoisanae.</title>
        <authorList>
            <person name="Naidoo S."/>
            <person name="Featherston J."/>
            <person name="Gray V.M."/>
        </authorList>
    </citation>
    <scope>NUCLEOTIDE SEQUENCE [LARGE SCALE GENOMIC DNA]</scope>
    <source>
        <strain evidence="3 4">MCB</strain>
    </source>
</reference>
<dbReference type="InterPro" id="IPR000326">
    <property type="entry name" value="PAP2/HPO"/>
</dbReference>
<feature type="transmembrane region" description="Helical" evidence="1">
    <location>
        <begin position="183"/>
        <end position="205"/>
    </location>
</feature>
<name>A0A0J5FNA5_9GAMM</name>
<dbReference type="Pfam" id="PF01569">
    <property type="entry name" value="PAP2"/>
    <property type="match status" value="1"/>
</dbReference>
<evidence type="ECO:0000256" key="1">
    <source>
        <dbReference type="SAM" id="Phobius"/>
    </source>
</evidence>
<dbReference type="CDD" id="cd03386">
    <property type="entry name" value="PAP2_Aur1_like"/>
    <property type="match status" value="1"/>
</dbReference>